<protein>
    <recommendedName>
        <fullName evidence="7">MADF domain-containing protein</fullName>
    </recommendedName>
</protein>
<comment type="subcellular location">
    <subcellularLocation>
        <location evidence="1">Nucleus</location>
    </subcellularLocation>
</comment>
<keyword evidence="6" id="KW-1185">Reference proteome</keyword>
<dbReference type="InterPro" id="IPR006578">
    <property type="entry name" value="MADF-dom"/>
</dbReference>
<dbReference type="Pfam" id="PF10545">
    <property type="entry name" value="MADF_DNA_bdg"/>
    <property type="match status" value="1"/>
</dbReference>
<accession>A0ABN8B5E1</accession>
<proteinExistence type="predicted"/>
<dbReference type="PANTHER" id="PTHR12243">
    <property type="entry name" value="MADF DOMAIN TRANSCRIPTION FACTOR"/>
    <property type="match status" value="1"/>
</dbReference>
<evidence type="ECO:0000259" key="3">
    <source>
        <dbReference type="PROSITE" id="PS51029"/>
    </source>
</evidence>
<dbReference type="EMBL" id="OU963911">
    <property type="protein sequence ID" value="CAH0400992.1"/>
    <property type="molecule type" value="Genomic_DNA"/>
</dbReference>
<evidence type="ECO:0000259" key="4">
    <source>
        <dbReference type="PROSITE" id="PS51031"/>
    </source>
</evidence>
<reference evidence="5" key="1">
    <citation type="submission" date="2021-12" db="EMBL/GenBank/DDBJ databases">
        <authorList>
            <person name="King R."/>
        </authorList>
    </citation>
    <scope>NUCLEOTIDE SEQUENCE</scope>
</reference>
<organism evidence="5 6">
    <name type="scientific">Chilo suppressalis</name>
    <name type="common">Asiatic rice borer moth</name>
    <dbReference type="NCBI Taxonomy" id="168631"/>
    <lineage>
        <taxon>Eukaryota</taxon>
        <taxon>Metazoa</taxon>
        <taxon>Ecdysozoa</taxon>
        <taxon>Arthropoda</taxon>
        <taxon>Hexapoda</taxon>
        <taxon>Insecta</taxon>
        <taxon>Pterygota</taxon>
        <taxon>Neoptera</taxon>
        <taxon>Endopterygota</taxon>
        <taxon>Lepidoptera</taxon>
        <taxon>Glossata</taxon>
        <taxon>Ditrysia</taxon>
        <taxon>Pyraloidea</taxon>
        <taxon>Crambidae</taxon>
        <taxon>Crambinae</taxon>
        <taxon>Chilo</taxon>
    </lineage>
</organism>
<dbReference type="PANTHER" id="PTHR12243:SF64">
    <property type="entry name" value="DORSAL INTERACTING PROTEIN 3-RELATED"/>
    <property type="match status" value="1"/>
</dbReference>
<feature type="domain" description="MADF" evidence="3">
    <location>
        <begin position="4"/>
        <end position="96"/>
    </location>
</feature>
<evidence type="ECO:0000256" key="1">
    <source>
        <dbReference type="PROSITE-ProRule" id="PRU00371"/>
    </source>
</evidence>
<gene>
    <name evidence="5" type="ORF">CHILSU_LOCUS4204</name>
</gene>
<name>A0ABN8B5E1_CHISP</name>
<dbReference type="PROSITE" id="PS51029">
    <property type="entry name" value="MADF"/>
    <property type="match status" value="1"/>
</dbReference>
<keyword evidence="2" id="KW-0175">Coiled coil</keyword>
<dbReference type="InterPro" id="IPR039353">
    <property type="entry name" value="TF_Adf1"/>
</dbReference>
<dbReference type="Pfam" id="PF02944">
    <property type="entry name" value="BESS"/>
    <property type="match status" value="1"/>
</dbReference>
<dbReference type="PROSITE" id="PS51031">
    <property type="entry name" value="BESS"/>
    <property type="match status" value="1"/>
</dbReference>
<evidence type="ECO:0008006" key="7">
    <source>
        <dbReference type="Google" id="ProtNLM"/>
    </source>
</evidence>
<dbReference type="Proteomes" id="UP001153292">
    <property type="component" value="Chromosome 18"/>
</dbReference>
<feature type="coiled-coil region" evidence="2">
    <location>
        <begin position="145"/>
        <end position="172"/>
    </location>
</feature>
<dbReference type="InterPro" id="IPR004210">
    <property type="entry name" value="BESS_motif"/>
</dbReference>
<sequence length="228" mass="27097">MEEVIIAAVYKREPLWNQSNKHHKNVIVLKKLWEEVAEEVNIDDKIVRMKWKNLRTYFFREIRKMEDPKSGDGGRIYSASTWKFFEQMMFMKDSVAKLQRDTNFDMESITSDCNELSGSPEIIYLRETAVQSSNMTHTTKKIKTSHDHHDELAQLEKKIQSLEKESLQEQDEDLLFFKSLIPYMKKIPLRKKLKLRSIIQDAILEHIPWDSNEDWDSEARSICKQEMP</sequence>
<keyword evidence="1" id="KW-0539">Nucleus</keyword>
<feature type="domain" description="BESS" evidence="4">
    <location>
        <begin position="170"/>
        <end position="209"/>
    </location>
</feature>
<evidence type="ECO:0000256" key="2">
    <source>
        <dbReference type="SAM" id="Coils"/>
    </source>
</evidence>
<evidence type="ECO:0000313" key="5">
    <source>
        <dbReference type="EMBL" id="CAH0400992.1"/>
    </source>
</evidence>
<evidence type="ECO:0000313" key="6">
    <source>
        <dbReference type="Proteomes" id="UP001153292"/>
    </source>
</evidence>
<dbReference type="SMART" id="SM00595">
    <property type="entry name" value="MADF"/>
    <property type="match status" value="1"/>
</dbReference>